<dbReference type="EMBL" id="LHQQ01000129">
    <property type="protein sequence ID" value="KOS41532.1"/>
    <property type="molecule type" value="Genomic_DNA"/>
</dbReference>
<protein>
    <submittedName>
        <fullName evidence="1">Uncharacterized protein</fullName>
    </submittedName>
</protein>
<sequence>MGLKQYKNANSWQIH</sequence>
<accession>A0A0M9WE91</accession>
<feature type="non-terminal residue" evidence="1">
    <location>
        <position position="15"/>
    </location>
</feature>
<comment type="caution">
    <text evidence="1">The sequence shown here is derived from an EMBL/GenBank/DDBJ whole genome shotgun (WGS) entry which is preliminary data.</text>
</comment>
<evidence type="ECO:0000313" key="2">
    <source>
        <dbReference type="Proteomes" id="UP000037696"/>
    </source>
</evidence>
<name>A0A0M9WE91_9EURO</name>
<proteinExistence type="predicted"/>
<evidence type="ECO:0000313" key="1">
    <source>
        <dbReference type="EMBL" id="KOS41532.1"/>
    </source>
</evidence>
<reference evidence="1 2" key="1">
    <citation type="submission" date="2015-08" db="EMBL/GenBank/DDBJ databases">
        <title>Genome sequencing of Penicillium nordicum.</title>
        <authorList>
            <person name="Nguyen H.D."/>
            <person name="Seifert K.A."/>
        </authorList>
    </citation>
    <scope>NUCLEOTIDE SEQUENCE [LARGE SCALE GENOMIC DNA]</scope>
    <source>
        <strain evidence="1 2">DAOMC 185683</strain>
    </source>
</reference>
<organism evidence="1 2">
    <name type="scientific">Penicillium nordicum</name>
    <dbReference type="NCBI Taxonomy" id="229535"/>
    <lineage>
        <taxon>Eukaryota</taxon>
        <taxon>Fungi</taxon>
        <taxon>Dikarya</taxon>
        <taxon>Ascomycota</taxon>
        <taxon>Pezizomycotina</taxon>
        <taxon>Eurotiomycetes</taxon>
        <taxon>Eurotiomycetidae</taxon>
        <taxon>Eurotiales</taxon>
        <taxon>Aspergillaceae</taxon>
        <taxon>Penicillium</taxon>
    </lineage>
</organism>
<keyword evidence="2" id="KW-1185">Reference proteome</keyword>
<dbReference type="Proteomes" id="UP000037696">
    <property type="component" value="Unassembled WGS sequence"/>
</dbReference>
<gene>
    <name evidence="1" type="ORF">ACN38_g7608</name>
</gene>